<gene>
    <name evidence="7" type="ORF">IAC07_00365</name>
</gene>
<reference evidence="7" key="2">
    <citation type="journal article" date="2021" name="PeerJ">
        <title>Extensive microbial diversity within the chicken gut microbiome revealed by metagenomics and culture.</title>
        <authorList>
            <person name="Gilroy R."/>
            <person name="Ravi A."/>
            <person name="Getino M."/>
            <person name="Pursley I."/>
            <person name="Horton D.L."/>
            <person name="Alikhan N.F."/>
            <person name="Baker D."/>
            <person name="Gharbi K."/>
            <person name="Hall N."/>
            <person name="Watson M."/>
            <person name="Adriaenssens E.M."/>
            <person name="Foster-Nyarko E."/>
            <person name="Jarju S."/>
            <person name="Secka A."/>
            <person name="Antonio M."/>
            <person name="Oren A."/>
            <person name="Chaudhuri R.R."/>
            <person name="La Ragione R."/>
            <person name="Hildebrand F."/>
            <person name="Pallen M.J."/>
        </authorList>
    </citation>
    <scope>NUCLEOTIDE SEQUENCE</scope>
    <source>
        <strain evidence="7">F1-3629</strain>
    </source>
</reference>
<keyword evidence="5" id="KW-0998">Cell outer membrane</keyword>
<protein>
    <submittedName>
        <fullName evidence="7">RagB/SusD family nutrient uptake outer membrane protein</fullName>
    </submittedName>
</protein>
<dbReference type="InterPro" id="IPR011990">
    <property type="entry name" value="TPR-like_helical_dom_sf"/>
</dbReference>
<proteinExistence type="inferred from homology"/>
<name>A0A940IFR8_9BACT</name>
<evidence type="ECO:0000256" key="2">
    <source>
        <dbReference type="ARBA" id="ARBA00006275"/>
    </source>
</evidence>
<evidence type="ECO:0000256" key="3">
    <source>
        <dbReference type="ARBA" id="ARBA00022729"/>
    </source>
</evidence>
<dbReference type="Pfam" id="PF07980">
    <property type="entry name" value="SusD_RagB"/>
    <property type="match status" value="1"/>
</dbReference>
<sequence length="510" mass="57321">MKKYLIMLAAGMIAAVSCEKSFDVTYSGYLTGSNASQMVSEDPEFLNSYVQGLYSWLTTYGIAYDGHDDYGMLSCTMCTDFMGQDIALAGTQNWGAFDYQFSYGGAIYIRCYQLWSEYFTLINNANLIIDFFVPDEDPTNVISRGYLGQAYAARALAYLYLILHFQDPVTGTTPNAVLRTDAPTIPLIYATRDGIDPDLVNERQGRVPMNIVMEHVEYNIEQALKFLQGYTRSTKNEIDYSVAQGIAARYYLFTQQWEKAAAAANAARQGYTLMDETRLHEGFMEIEDPEVMWGFNQTTETQTTYASFFSHMSNDSPGYAGLDQPSKLIDRSLYDQIPNTDYRKSLFNGPDGDPNADPSLPGSARPYAARKFGYADQWLQDYIYMRAAEMYLIEAEAYARMGNTGSASEVLGQLMAYRNPAWTGSATVDDILLQRRIELWGEGHSYYDLRRNGLGINRDYAGTNHPAWGIITEGPAAHSDLWNFQIPQSEIDNNDFIGEEDQNPYSGGAE</sequence>
<evidence type="ECO:0000259" key="6">
    <source>
        <dbReference type="Pfam" id="PF07980"/>
    </source>
</evidence>
<evidence type="ECO:0000256" key="5">
    <source>
        <dbReference type="ARBA" id="ARBA00023237"/>
    </source>
</evidence>
<feature type="domain" description="RagB/SusD" evidence="6">
    <location>
        <begin position="380"/>
        <end position="504"/>
    </location>
</feature>
<reference evidence="7" key="1">
    <citation type="submission" date="2020-10" db="EMBL/GenBank/DDBJ databases">
        <authorList>
            <person name="Gilroy R."/>
        </authorList>
    </citation>
    <scope>NUCLEOTIDE SEQUENCE</scope>
    <source>
        <strain evidence="7">F1-3629</strain>
    </source>
</reference>
<dbReference type="Proteomes" id="UP000771749">
    <property type="component" value="Unassembled WGS sequence"/>
</dbReference>
<accession>A0A940IFR8</accession>
<comment type="subcellular location">
    <subcellularLocation>
        <location evidence="1">Cell outer membrane</location>
    </subcellularLocation>
</comment>
<dbReference type="AlphaFoldDB" id="A0A940IFR8"/>
<organism evidence="7 8">
    <name type="scientific">Candidatus Cryptobacteroides gallistercoris</name>
    <dbReference type="NCBI Taxonomy" id="2840765"/>
    <lineage>
        <taxon>Bacteria</taxon>
        <taxon>Pseudomonadati</taxon>
        <taxon>Bacteroidota</taxon>
        <taxon>Bacteroidia</taxon>
        <taxon>Bacteroidales</taxon>
        <taxon>Candidatus Cryptobacteroides</taxon>
    </lineage>
</organism>
<evidence type="ECO:0000313" key="7">
    <source>
        <dbReference type="EMBL" id="MBO8453160.1"/>
    </source>
</evidence>
<evidence type="ECO:0000256" key="4">
    <source>
        <dbReference type="ARBA" id="ARBA00023136"/>
    </source>
</evidence>
<dbReference type="GO" id="GO:0009279">
    <property type="term" value="C:cell outer membrane"/>
    <property type="evidence" value="ECO:0007669"/>
    <property type="project" value="UniProtKB-SubCell"/>
</dbReference>
<dbReference type="SUPFAM" id="SSF48452">
    <property type="entry name" value="TPR-like"/>
    <property type="match status" value="1"/>
</dbReference>
<dbReference type="Gene3D" id="1.25.40.390">
    <property type="match status" value="1"/>
</dbReference>
<dbReference type="PROSITE" id="PS51257">
    <property type="entry name" value="PROKAR_LIPOPROTEIN"/>
    <property type="match status" value="1"/>
</dbReference>
<keyword evidence="4" id="KW-0472">Membrane</keyword>
<keyword evidence="3" id="KW-0732">Signal</keyword>
<dbReference type="InterPro" id="IPR012944">
    <property type="entry name" value="SusD_RagB_dom"/>
</dbReference>
<comment type="caution">
    <text evidence="7">The sequence shown here is derived from an EMBL/GenBank/DDBJ whole genome shotgun (WGS) entry which is preliminary data.</text>
</comment>
<evidence type="ECO:0000313" key="8">
    <source>
        <dbReference type="Proteomes" id="UP000771749"/>
    </source>
</evidence>
<dbReference type="EMBL" id="JADIMJ010000008">
    <property type="protein sequence ID" value="MBO8453160.1"/>
    <property type="molecule type" value="Genomic_DNA"/>
</dbReference>
<evidence type="ECO:0000256" key="1">
    <source>
        <dbReference type="ARBA" id="ARBA00004442"/>
    </source>
</evidence>
<comment type="similarity">
    <text evidence="2">Belongs to the SusD family.</text>
</comment>